<feature type="region of interest" description="Disordered" evidence="4">
    <location>
        <begin position="1"/>
        <end position="20"/>
    </location>
</feature>
<dbReference type="Pfam" id="PF05131">
    <property type="entry name" value="Pep3_Vps18"/>
    <property type="match status" value="1"/>
</dbReference>
<keyword evidence="2" id="KW-0863">Zinc-finger</keyword>
<dbReference type="Proteomes" id="UP000002668">
    <property type="component" value="Genome"/>
</dbReference>
<dbReference type="InterPro" id="IPR007810">
    <property type="entry name" value="Pep3/Vps18_beta-prop"/>
</dbReference>
<keyword evidence="7" id="KW-1185">Reference proteome</keyword>
<evidence type="ECO:0000313" key="6">
    <source>
        <dbReference type="EMBL" id="CBY00979.1"/>
    </source>
</evidence>
<dbReference type="GO" id="GO:0048284">
    <property type="term" value="P:organelle fusion"/>
    <property type="evidence" value="ECO:0007669"/>
    <property type="project" value="TreeGrafter"/>
</dbReference>
<gene>
    <name evidence="6" type="ORF">LEMA_P021090.1</name>
</gene>
<protein>
    <submittedName>
        <fullName evidence="6">Predicted protein</fullName>
    </submittedName>
</protein>
<keyword evidence="1" id="KW-0479">Metal-binding</keyword>
<dbReference type="GO" id="GO:0030674">
    <property type="term" value="F:protein-macromolecule adaptor activity"/>
    <property type="evidence" value="ECO:0007669"/>
    <property type="project" value="TreeGrafter"/>
</dbReference>
<dbReference type="eggNOG" id="KOG2034">
    <property type="taxonomic scope" value="Eukaryota"/>
</dbReference>
<dbReference type="STRING" id="985895.E5ABD8"/>
<dbReference type="GO" id="GO:0005768">
    <property type="term" value="C:endosome"/>
    <property type="evidence" value="ECO:0007669"/>
    <property type="project" value="TreeGrafter"/>
</dbReference>
<sequence>MAYDMSSGYAPPSTSNMEEEESLPMFNIERVTLQFNISSDFVAAAVANNVLILALSTGRILRIDLDSPADIDDIDLPKRPSEVGVIRRLFLDPSASHLIITTTLAENYYLHTQSRTPKPLSRLKGVVIDSICWNPSQPTASTREILVGASDGNVYEVYIEPSSEFYRREERYLKSVYRTNDGPITGLWTDIIPGRADLRRVIIATPSTFLHFAGKRVGDGTRDSECSLDCPFASRCL</sequence>
<name>E5ABD8_LEPMJ</name>
<dbReference type="InParanoid" id="E5ABD8"/>
<organism evidence="7">
    <name type="scientific">Leptosphaeria maculans (strain JN3 / isolate v23.1.3 / race Av1-4-5-6-7-8)</name>
    <name type="common">Blackleg fungus</name>
    <name type="synonym">Phoma lingam</name>
    <dbReference type="NCBI Taxonomy" id="985895"/>
    <lineage>
        <taxon>Eukaryota</taxon>
        <taxon>Fungi</taxon>
        <taxon>Dikarya</taxon>
        <taxon>Ascomycota</taxon>
        <taxon>Pezizomycotina</taxon>
        <taxon>Dothideomycetes</taxon>
        <taxon>Pleosporomycetidae</taxon>
        <taxon>Pleosporales</taxon>
        <taxon>Pleosporineae</taxon>
        <taxon>Leptosphaeriaceae</taxon>
        <taxon>Plenodomus</taxon>
        <taxon>Plenodomus lingam/Leptosphaeria maculans species complex</taxon>
    </lineage>
</organism>
<proteinExistence type="predicted"/>
<dbReference type="PANTHER" id="PTHR23323:SF26">
    <property type="entry name" value="VACUOLAR PROTEIN SORTING-ASSOCIATED PROTEIN 18 HOMOLOG"/>
    <property type="match status" value="1"/>
</dbReference>
<dbReference type="HOGENOM" id="CLU_1170823_0_0_1"/>
<evidence type="ECO:0000256" key="1">
    <source>
        <dbReference type="ARBA" id="ARBA00022723"/>
    </source>
</evidence>
<dbReference type="AlphaFoldDB" id="E5ABD8"/>
<dbReference type="SUPFAM" id="SSF101908">
    <property type="entry name" value="Putative isomerase YbhE"/>
    <property type="match status" value="1"/>
</dbReference>
<dbReference type="GO" id="GO:0030897">
    <property type="term" value="C:HOPS complex"/>
    <property type="evidence" value="ECO:0007669"/>
    <property type="project" value="TreeGrafter"/>
</dbReference>
<dbReference type="OrthoDB" id="1845386at2759"/>
<dbReference type="VEuPathDB" id="FungiDB:LEMA_P021090.1"/>
<dbReference type="EMBL" id="FP929138">
    <property type="protein sequence ID" value="CBY00979.1"/>
    <property type="molecule type" value="Genomic_DNA"/>
</dbReference>
<dbReference type="GO" id="GO:0007032">
    <property type="term" value="P:endosome organization"/>
    <property type="evidence" value="ECO:0007669"/>
    <property type="project" value="TreeGrafter"/>
</dbReference>
<accession>E5ABD8</accession>
<keyword evidence="3" id="KW-0862">Zinc</keyword>
<dbReference type="GO" id="GO:0007033">
    <property type="term" value="P:vacuole organization"/>
    <property type="evidence" value="ECO:0007669"/>
    <property type="project" value="TreeGrafter"/>
</dbReference>
<evidence type="ECO:0000313" key="7">
    <source>
        <dbReference type="Proteomes" id="UP000002668"/>
    </source>
</evidence>
<dbReference type="GO" id="GO:0006904">
    <property type="term" value="P:vesicle docking involved in exocytosis"/>
    <property type="evidence" value="ECO:0007669"/>
    <property type="project" value="TreeGrafter"/>
</dbReference>
<evidence type="ECO:0000256" key="2">
    <source>
        <dbReference type="ARBA" id="ARBA00022771"/>
    </source>
</evidence>
<dbReference type="GO" id="GO:0008270">
    <property type="term" value="F:zinc ion binding"/>
    <property type="evidence" value="ECO:0007669"/>
    <property type="project" value="UniProtKB-KW"/>
</dbReference>
<evidence type="ECO:0000259" key="5">
    <source>
        <dbReference type="Pfam" id="PF05131"/>
    </source>
</evidence>
<evidence type="ECO:0000256" key="3">
    <source>
        <dbReference type="ARBA" id="ARBA00022833"/>
    </source>
</evidence>
<reference evidence="7" key="1">
    <citation type="journal article" date="2011" name="Nat. Commun.">
        <title>Effector diversification within compartments of the Leptosphaeria maculans genome affected by Repeat-Induced Point mutations.</title>
        <authorList>
            <person name="Rouxel T."/>
            <person name="Grandaubert J."/>
            <person name="Hane J.K."/>
            <person name="Hoede C."/>
            <person name="van de Wouw A.P."/>
            <person name="Couloux A."/>
            <person name="Dominguez V."/>
            <person name="Anthouard V."/>
            <person name="Bally P."/>
            <person name="Bourras S."/>
            <person name="Cozijnsen A.J."/>
            <person name="Ciuffetti L.M."/>
            <person name="Degrave A."/>
            <person name="Dilmaghani A."/>
            <person name="Duret L."/>
            <person name="Fudal I."/>
            <person name="Goodwin S.B."/>
            <person name="Gout L."/>
            <person name="Glaser N."/>
            <person name="Linglin J."/>
            <person name="Kema G.H.J."/>
            <person name="Lapalu N."/>
            <person name="Lawrence C.B."/>
            <person name="May K."/>
            <person name="Meyer M."/>
            <person name="Ollivier B."/>
            <person name="Poulain J."/>
            <person name="Schoch C.L."/>
            <person name="Simon A."/>
            <person name="Spatafora J.W."/>
            <person name="Stachowiak A."/>
            <person name="Turgeon B.G."/>
            <person name="Tyler B.M."/>
            <person name="Vincent D."/>
            <person name="Weissenbach J."/>
            <person name="Amselem J."/>
            <person name="Quesneville H."/>
            <person name="Oliver R.P."/>
            <person name="Wincker P."/>
            <person name="Balesdent M.-H."/>
            <person name="Howlett B.J."/>
        </authorList>
    </citation>
    <scope>NUCLEOTIDE SEQUENCE [LARGE SCALE GENOMIC DNA]</scope>
    <source>
        <strain evidence="7">JN3 / isolate v23.1.3 / race Av1-4-5-6-7-8</strain>
    </source>
</reference>
<dbReference type="PANTHER" id="PTHR23323">
    <property type="entry name" value="VACUOLAR PROTEIN SORTING-ASSOCIATED PROTEIN"/>
    <property type="match status" value="1"/>
</dbReference>
<evidence type="ECO:0000256" key="4">
    <source>
        <dbReference type="SAM" id="MobiDB-lite"/>
    </source>
</evidence>
<feature type="domain" description="Pep3/Vps18 beta-propeller" evidence="5">
    <location>
        <begin position="24"/>
        <end position="224"/>
    </location>
</feature>